<dbReference type="PANTHER" id="PTHR32387:SF0">
    <property type="entry name" value="PROTEIN NO VEIN"/>
    <property type="match status" value="1"/>
</dbReference>
<dbReference type="InterPro" id="IPR052957">
    <property type="entry name" value="Auxin_embryo_med"/>
</dbReference>
<dbReference type="GeneID" id="64966043"/>
<dbReference type="EMBL" id="AP024432">
    <property type="protein sequence ID" value="BCS04722.1"/>
    <property type="molecule type" value="Genomic_DNA"/>
</dbReference>
<organism evidence="2 3">
    <name type="scientific">Aspergillus kawachii</name>
    <name type="common">White koji mold</name>
    <name type="synonym">Aspergillus awamori var. kawachi</name>
    <dbReference type="NCBI Taxonomy" id="1069201"/>
    <lineage>
        <taxon>Eukaryota</taxon>
        <taxon>Fungi</taxon>
        <taxon>Dikarya</taxon>
        <taxon>Ascomycota</taxon>
        <taxon>Pezizomycotina</taxon>
        <taxon>Eurotiomycetes</taxon>
        <taxon>Eurotiomycetidae</taxon>
        <taxon>Eurotiales</taxon>
        <taxon>Aspergillaceae</taxon>
        <taxon>Aspergillus</taxon>
        <taxon>Aspergillus subgen. Circumdati</taxon>
    </lineage>
</organism>
<dbReference type="SUPFAM" id="SSF55874">
    <property type="entry name" value="ATPase domain of HSP90 chaperone/DNA topoisomerase II/histidine kinase"/>
    <property type="match status" value="1"/>
</dbReference>
<dbReference type="Gene3D" id="3.30.565.10">
    <property type="entry name" value="Histidine kinase-like ATPase, C-terminal domain"/>
    <property type="match status" value="1"/>
</dbReference>
<feature type="region of interest" description="Disordered" evidence="1">
    <location>
        <begin position="1347"/>
        <end position="1379"/>
    </location>
</feature>
<evidence type="ECO:0000313" key="2">
    <source>
        <dbReference type="EMBL" id="BCS04722.1"/>
    </source>
</evidence>
<dbReference type="NCBIfam" id="NF047352">
    <property type="entry name" value="P_loop_sacsin"/>
    <property type="match status" value="1"/>
</dbReference>
<evidence type="ECO:0000256" key="1">
    <source>
        <dbReference type="SAM" id="MobiDB-lite"/>
    </source>
</evidence>
<protein>
    <submittedName>
        <fullName evidence="2">Uncharacterized protein</fullName>
    </submittedName>
</protein>
<gene>
    <name evidence="2" type="ORF">AKAW2_80523A</name>
</gene>
<reference evidence="2" key="2">
    <citation type="submission" date="2021-02" db="EMBL/GenBank/DDBJ databases">
        <title>Aspergillus luchuensis mut. kawachii IFO 4304 genome sequence.</title>
        <authorList>
            <person name="Mori K."/>
            <person name="Kadooka C."/>
            <person name="Goto M."/>
            <person name="Futagami T."/>
        </authorList>
    </citation>
    <scope>NUCLEOTIDE SEQUENCE</scope>
    <source>
        <strain evidence="2">IFO 4308</strain>
    </source>
</reference>
<proteinExistence type="predicted"/>
<feature type="compositionally biased region" description="Polar residues" evidence="1">
    <location>
        <begin position="1356"/>
        <end position="1366"/>
    </location>
</feature>
<dbReference type="InterPro" id="IPR036890">
    <property type="entry name" value="HATPase_C_sf"/>
</dbReference>
<evidence type="ECO:0000313" key="3">
    <source>
        <dbReference type="Proteomes" id="UP000661280"/>
    </source>
</evidence>
<dbReference type="OrthoDB" id="1262810at2759"/>
<dbReference type="Proteomes" id="UP000661280">
    <property type="component" value="Chromosome 8"/>
</dbReference>
<dbReference type="KEGG" id="aluc:AKAW2_80523A"/>
<dbReference type="RefSeq" id="XP_041548484.1">
    <property type="nucleotide sequence ID" value="XM_041681552.1"/>
</dbReference>
<name>A0A7R8A4H9_ASPKA</name>
<keyword evidence="3" id="KW-1185">Reference proteome</keyword>
<sequence>MESRESARELVRSIARGRGYLSEEILERMDQDTRREVEEAMLKKDEMIGSSVLTLAKDVYNSSARFVFELLQNADDNSYSKAKSRSEAPYVSFRVYPRQIVFECNEDGFTPEDLIAICNIGKSSKTSVQGYIGEKDIGFKSVFMVAWKVLIQSGELSFYLQHRIGDSGMGMISPIWQEREEEVPNDITRITLFLHERGPEEILAKQRETTRQQFQELQATFLLFMKNIERIDVAFYDDESKETCSMLYSLEYLCKSRGKLLDEKRENGHIHVDTRHYHITKITLDKLPVSENRKCPEASTKSEVVLAFPMTATSIPITEAQLLYAFLPIRNMGLPFLIHADFDTDASRQDIPLSSTRNTTLLSYVGLVLATAVQEFCQHPTLQYQWMRYLPRRDELSRGSFSQELSAHIHAHLNMSDVLWTRTHSELHPIIRTRRLPSSMLDSNGDPLLRDLKPEQYLSPKYRPRDLNLLTGYGLVYMSNYGFLERVRQDLSRDDSLIRSSSVKDDDWHSRVARVLMSAYQERPKSVSALAIIPLTNGEWRSSTSIKAHRIYHSHCNGYLIPEVNMRLVDPRAEKNPDRERLFSQLGVKNPKISRVRDAIIRTNYNKTVDLDVSRAQLEFLHLTAHLDRRNDSAHFYSDIDLIDQQNRYREPDSHTFYFPGKDLYSAEQLLTPTKPAGTGKSSRPSVYILHSRYMEPRPIKPIGERRTWMTWLSESLQVRNTVPITDSTRLSPECTFIAEHHPERLVGFLVKNWKFDAALLEKQKLVDKLLKLQVVCESGSSYCLGETYVPVPELSYLRQFLRKEDDFPWLKIDNTWLSELNDMAKALGFGFPKSELEAYLRALQSIKESSDGNDATLNETERVYDLYARIQAQYSETSTPDYCRSLLRTAFASQNIIYVPHIHDEAERPCWESSGNCLWEAPQAMECKIPLKWKYNHVKHGSCLAKLFNKTLGIPNVGLNDLLKELNSLSAKGCDNVDRILILYREIDKCRPKMNKETAEKVRRNFEMRELIYSNGKATGEWHSPSQCLWSTVTNTRGIVTLKDLYKDLQDFFVELLGVPTLTAEMVYSKLLEQGRGMTPINEVKDTIWLLNSYLQSEEDPPSSTSLLESRVFPVRYPNGVVELRSSTVDFTISDRKHLSQYFFDKVLFLDFSTEEVLQLEPFIEWAKIEARYISSCVKEISCYTGDSYRSLTSPDRKLSQKAYGLLRIAVHYKSPRLADGERALYDLLKNIDVRETDGITSELHLQQDGKEIKAKVSEGEIHIEEITDGLHIYVPWDAKAQYICFLDRIHKDLLEWILTEPSTAIFKPYSEKALTLMKSILQAPVEYVSLILDRAGIVPIETPEDLSGVDVDASNPTDQTSVENSHAIRGSSCRSDSISACDANDTIANELSDDGHEAQDLGDL</sequence>
<reference evidence="2" key="1">
    <citation type="submission" date="2021-01" db="EMBL/GenBank/DDBJ databases">
        <authorList>
            <consortium name="Aspergillus luchuensis mut. kawachii IFO 4304 genome sequencing consortium"/>
            <person name="Kazuki M."/>
            <person name="Futagami T."/>
        </authorList>
    </citation>
    <scope>NUCLEOTIDE SEQUENCE</scope>
    <source>
        <strain evidence="2">IFO 4308</strain>
    </source>
</reference>
<accession>A0A7R8A4H9</accession>
<dbReference type="PANTHER" id="PTHR32387">
    <property type="entry name" value="WU:FJ29H11"/>
    <property type="match status" value="1"/>
</dbReference>